<keyword evidence="3" id="KW-1185">Reference proteome</keyword>
<proteinExistence type="predicted"/>
<name>A0A7Y9IYP4_9BURK</name>
<dbReference type="RefSeq" id="WP_179589369.1">
    <property type="nucleotide sequence ID" value="NZ_JACBYR010000002.1"/>
</dbReference>
<evidence type="ECO:0000313" key="2">
    <source>
        <dbReference type="EMBL" id="NYE85416.1"/>
    </source>
</evidence>
<sequence>MNAMSFRVLPLVAASVLSGCAHVRLGQQVDVQAASAAADVTALRAGFDAKLAAASARRAQQDVDRPWLAGAPQPVAREVTLPAALRGEVQTSLMFPGGRVDLVTLGEQVFLATGIQVRISPEALLPAEGFSPRLASSAGSSASGTATPSASAAAAHAIAPTVAVPIGAHPLPRLLDLAAHRLGVYWKYEDSVIRFFRTETRVFNVRALTLKSSASASLGRSGKTSGGAFESTSGTRIESEGGSPIDAVKAKLEPFLTRAGVVVANGDASGLVVVTDTRDALDRVATYLDRENKALTRRVRLVFEEIDVVSNNSNEQGIDWNVLYARTEAALRLSPLTSLVSSVAGAGSSMASGRREWEGTALVIKAISEIGTIVRRTSVPLQTLNRRPVTHAVRTTFSYIDQVQVTTVASSAGTSTAPSVTQKEETVGSFLTLIPDAQDDGQILLSIAYDNTVAQPLKTLTFGSSSNQVQLQQKTIEGMGTVQQVELRPGQPVVISGFDRSHAQYDRRRIDEDASLLFGGSGKATKQRATTVVIVTAQVEEGF</sequence>
<evidence type="ECO:0000313" key="3">
    <source>
        <dbReference type="Proteomes" id="UP000542125"/>
    </source>
</evidence>
<dbReference type="AlphaFoldDB" id="A0A7Y9IYP4"/>
<evidence type="ECO:0000256" key="1">
    <source>
        <dbReference type="SAM" id="MobiDB-lite"/>
    </source>
</evidence>
<organism evidence="2 3">
    <name type="scientific">Pigmentiphaga litoralis</name>
    <dbReference type="NCBI Taxonomy" id="516702"/>
    <lineage>
        <taxon>Bacteria</taxon>
        <taxon>Pseudomonadati</taxon>
        <taxon>Pseudomonadota</taxon>
        <taxon>Betaproteobacteria</taxon>
        <taxon>Burkholderiales</taxon>
        <taxon>Alcaligenaceae</taxon>
        <taxon>Pigmentiphaga</taxon>
    </lineage>
</organism>
<dbReference type="PROSITE" id="PS51257">
    <property type="entry name" value="PROKAR_LIPOPROTEIN"/>
    <property type="match status" value="1"/>
</dbReference>
<protein>
    <submittedName>
        <fullName evidence="2">Type IVB pilus formation R64 PilN family outer membrane protein</fullName>
    </submittedName>
</protein>
<dbReference type="Proteomes" id="UP000542125">
    <property type="component" value="Unassembled WGS sequence"/>
</dbReference>
<dbReference type="EMBL" id="JACBYR010000002">
    <property type="protein sequence ID" value="NYE85416.1"/>
    <property type="molecule type" value="Genomic_DNA"/>
</dbReference>
<gene>
    <name evidence="2" type="ORF">FHW18_004723</name>
</gene>
<comment type="caution">
    <text evidence="2">The sequence shown here is derived from an EMBL/GenBank/DDBJ whole genome shotgun (WGS) entry which is preliminary data.</text>
</comment>
<feature type="region of interest" description="Disordered" evidence="1">
    <location>
        <begin position="217"/>
        <end position="242"/>
    </location>
</feature>
<reference evidence="2 3" key="1">
    <citation type="submission" date="2020-07" db="EMBL/GenBank/DDBJ databases">
        <title>Genomic Encyclopedia of Type Strains, Phase IV (KMG-V): Genome sequencing to study the core and pangenomes of soil and plant-associated prokaryotes.</title>
        <authorList>
            <person name="Whitman W."/>
        </authorList>
    </citation>
    <scope>NUCLEOTIDE SEQUENCE [LARGE SCALE GENOMIC DNA]</scope>
    <source>
        <strain evidence="2 3">SAS40</strain>
    </source>
</reference>
<accession>A0A7Y9IYP4</accession>